<feature type="region of interest" description="Disordered" evidence="1">
    <location>
        <begin position="1"/>
        <end position="30"/>
    </location>
</feature>
<name>A0A3L6QZT0_PANMI</name>
<dbReference type="AlphaFoldDB" id="A0A3L6QZT0"/>
<evidence type="ECO:0000256" key="1">
    <source>
        <dbReference type="SAM" id="MobiDB-lite"/>
    </source>
</evidence>
<dbReference type="Proteomes" id="UP000275267">
    <property type="component" value="Unassembled WGS sequence"/>
</dbReference>
<evidence type="ECO:0000313" key="2">
    <source>
        <dbReference type="EMBL" id="RLM92033.1"/>
    </source>
</evidence>
<keyword evidence="3" id="KW-1185">Reference proteome</keyword>
<gene>
    <name evidence="2" type="ORF">C2845_PM08G14380</name>
</gene>
<feature type="region of interest" description="Disordered" evidence="1">
    <location>
        <begin position="50"/>
        <end position="69"/>
    </location>
</feature>
<protein>
    <submittedName>
        <fullName evidence="2">Uncharacterized protein</fullName>
    </submittedName>
</protein>
<comment type="caution">
    <text evidence="2">The sequence shown here is derived from an EMBL/GenBank/DDBJ whole genome shotgun (WGS) entry which is preliminary data.</text>
</comment>
<reference evidence="3" key="1">
    <citation type="journal article" date="2019" name="Nat. Commun.">
        <title>The genome of broomcorn millet.</title>
        <authorList>
            <person name="Zou C."/>
            <person name="Miki D."/>
            <person name="Li D."/>
            <person name="Tang Q."/>
            <person name="Xiao L."/>
            <person name="Rajput S."/>
            <person name="Deng P."/>
            <person name="Jia W."/>
            <person name="Huang R."/>
            <person name="Zhang M."/>
            <person name="Sun Y."/>
            <person name="Hu J."/>
            <person name="Fu X."/>
            <person name="Schnable P.S."/>
            <person name="Li F."/>
            <person name="Zhang H."/>
            <person name="Feng B."/>
            <person name="Zhu X."/>
            <person name="Liu R."/>
            <person name="Schnable J.C."/>
            <person name="Zhu J.-K."/>
            <person name="Zhang H."/>
        </authorList>
    </citation>
    <scope>NUCLEOTIDE SEQUENCE [LARGE SCALE GENOMIC DNA]</scope>
</reference>
<organism evidence="2 3">
    <name type="scientific">Panicum miliaceum</name>
    <name type="common">Proso millet</name>
    <name type="synonym">Broomcorn millet</name>
    <dbReference type="NCBI Taxonomy" id="4540"/>
    <lineage>
        <taxon>Eukaryota</taxon>
        <taxon>Viridiplantae</taxon>
        <taxon>Streptophyta</taxon>
        <taxon>Embryophyta</taxon>
        <taxon>Tracheophyta</taxon>
        <taxon>Spermatophyta</taxon>
        <taxon>Magnoliopsida</taxon>
        <taxon>Liliopsida</taxon>
        <taxon>Poales</taxon>
        <taxon>Poaceae</taxon>
        <taxon>PACMAD clade</taxon>
        <taxon>Panicoideae</taxon>
        <taxon>Panicodae</taxon>
        <taxon>Paniceae</taxon>
        <taxon>Panicinae</taxon>
        <taxon>Panicum</taxon>
        <taxon>Panicum sect. Panicum</taxon>
    </lineage>
</organism>
<proteinExistence type="predicted"/>
<dbReference type="EMBL" id="PQIB02000010">
    <property type="protein sequence ID" value="RLM92033.1"/>
    <property type="molecule type" value="Genomic_DNA"/>
</dbReference>
<feature type="compositionally biased region" description="Basic and acidic residues" evidence="1">
    <location>
        <begin position="59"/>
        <end position="69"/>
    </location>
</feature>
<evidence type="ECO:0000313" key="3">
    <source>
        <dbReference type="Proteomes" id="UP000275267"/>
    </source>
</evidence>
<accession>A0A3L6QZT0</accession>
<feature type="compositionally biased region" description="Basic residues" evidence="1">
    <location>
        <begin position="1"/>
        <end position="11"/>
    </location>
</feature>
<sequence>MGSRKRRRYRRGQPDEARKRVGPAASGGVKRIGCPCSRTALPLRCLHRSWAHGGGGDAAHGEEMQPARR</sequence>